<protein>
    <submittedName>
        <fullName evidence="2">Uncharacterized protein</fullName>
    </submittedName>
</protein>
<evidence type="ECO:0000256" key="1">
    <source>
        <dbReference type="SAM" id="MobiDB-lite"/>
    </source>
</evidence>
<keyword evidence="3" id="KW-1185">Reference proteome</keyword>
<proteinExistence type="predicted"/>
<feature type="region of interest" description="Disordered" evidence="1">
    <location>
        <begin position="1"/>
        <end position="30"/>
    </location>
</feature>
<feature type="region of interest" description="Disordered" evidence="1">
    <location>
        <begin position="70"/>
        <end position="101"/>
    </location>
</feature>
<comment type="caution">
    <text evidence="2">The sequence shown here is derived from an EMBL/GenBank/DDBJ whole genome shotgun (WGS) entry which is preliminary data.</text>
</comment>
<reference evidence="2" key="1">
    <citation type="journal article" date="2020" name="G3 (Bethesda)">
        <title>High-Quality Assemblies for Three Invasive Social Wasps from the &lt;i&gt;Vespula&lt;/i&gt; Genus.</title>
        <authorList>
            <person name="Harrop T.W.R."/>
            <person name="Guhlin J."/>
            <person name="McLaughlin G.M."/>
            <person name="Permina E."/>
            <person name="Stockwell P."/>
            <person name="Gilligan J."/>
            <person name="Le Lec M.F."/>
            <person name="Gruber M.A.M."/>
            <person name="Quinn O."/>
            <person name="Lovegrove M."/>
            <person name="Duncan E.J."/>
            <person name="Remnant E.J."/>
            <person name="Van Eeckhoven J."/>
            <person name="Graham B."/>
            <person name="Knapp R.A."/>
            <person name="Langford K.W."/>
            <person name="Kronenberg Z."/>
            <person name="Press M.O."/>
            <person name="Eacker S.M."/>
            <person name="Wilson-Rankin E.E."/>
            <person name="Purcell J."/>
            <person name="Lester P.J."/>
            <person name="Dearden P.K."/>
        </authorList>
    </citation>
    <scope>NUCLEOTIDE SEQUENCE</scope>
    <source>
        <strain evidence="2">Volc-1</strain>
    </source>
</reference>
<accession>A0A834UEL8</accession>
<dbReference type="AlphaFoldDB" id="A0A834UEL8"/>
<dbReference type="EMBL" id="JACSDY010000002">
    <property type="protein sequence ID" value="KAF7434540.1"/>
    <property type="molecule type" value="Genomic_DNA"/>
</dbReference>
<dbReference type="Proteomes" id="UP000600918">
    <property type="component" value="Unassembled WGS sequence"/>
</dbReference>
<feature type="compositionally biased region" description="Basic and acidic residues" evidence="1">
    <location>
        <begin position="1"/>
        <end position="12"/>
    </location>
</feature>
<sequence length="101" mass="11797">MKRKEKEREKKEKKWKGKERIAQGAAQGGEQASYIPECRIHEKSTMEEICMRVEYKLAEYPQLSRVVILDVEDDGEDDDDDDDDNDDDDDDDCKEPCAPRE</sequence>
<gene>
    <name evidence="2" type="ORF">H0235_002731</name>
</gene>
<organism evidence="2 3">
    <name type="scientific">Vespula pensylvanica</name>
    <name type="common">Western yellow jacket</name>
    <name type="synonym">Wasp</name>
    <dbReference type="NCBI Taxonomy" id="30213"/>
    <lineage>
        <taxon>Eukaryota</taxon>
        <taxon>Metazoa</taxon>
        <taxon>Ecdysozoa</taxon>
        <taxon>Arthropoda</taxon>
        <taxon>Hexapoda</taxon>
        <taxon>Insecta</taxon>
        <taxon>Pterygota</taxon>
        <taxon>Neoptera</taxon>
        <taxon>Endopterygota</taxon>
        <taxon>Hymenoptera</taxon>
        <taxon>Apocrita</taxon>
        <taxon>Aculeata</taxon>
        <taxon>Vespoidea</taxon>
        <taxon>Vespidae</taxon>
        <taxon>Vespinae</taxon>
        <taxon>Vespula</taxon>
    </lineage>
</organism>
<feature type="compositionally biased region" description="Acidic residues" evidence="1">
    <location>
        <begin position="70"/>
        <end position="93"/>
    </location>
</feature>
<name>A0A834UEL8_VESPE</name>
<evidence type="ECO:0000313" key="2">
    <source>
        <dbReference type="EMBL" id="KAF7434540.1"/>
    </source>
</evidence>
<evidence type="ECO:0000313" key="3">
    <source>
        <dbReference type="Proteomes" id="UP000600918"/>
    </source>
</evidence>